<dbReference type="OrthoDB" id="49151at2759"/>
<name>A0A6A6V094_9PLEO</name>
<protein>
    <recommendedName>
        <fullName evidence="5">U6 snRNA phosphodiesterase</fullName>
        <ecNumber evidence="5">3.1.4.-</ecNumber>
    </recommendedName>
</protein>
<proteinExistence type="inferred from homology"/>
<dbReference type="GO" id="GO:0016829">
    <property type="term" value="F:lyase activity"/>
    <property type="evidence" value="ECO:0007669"/>
    <property type="project" value="UniProtKB-KW"/>
</dbReference>
<dbReference type="GO" id="GO:1990838">
    <property type="term" value="F:poly(U)-specific exoribonuclease activity, producing 3' uridine cyclic phosphate ends"/>
    <property type="evidence" value="ECO:0007669"/>
    <property type="project" value="UniProtKB-UniRule"/>
</dbReference>
<sequence>MLVSYPDSDSEDEEEPQSAPNDLPPLPATFHDLYSANARISTSDNPELHGGRKRAIPHVEGNWPSHVYLEWVPSNRESEHLHKLIGAIRNAIEDANKARPKLLPVPDITPSLLSPLDAPLPLHISLSRTLQIKTDDREVFVTKLTSKFQKSAVRPFDVRFTHLKWVPNWERNRWFLVLGIERPPNDELNHLLEVCNAATSEFGFSGLYTGTEGDGPHHQEAVAPNSKRRKTDNGSSAEIEDISKPQQIKMDCTSKFHISIAWNLDEPATEWTELVRNMDIKSLLPPPKVHFDAVKARIGNVVHTLPLATRLSLTKKTGILGL</sequence>
<dbReference type="Proteomes" id="UP000799440">
    <property type="component" value="Unassembled WGS sequence"/>
</dbReference>
<dbReference type="HAMAP" id="MF_03040">
    <property type="entry name" value="USB1"/>
    <property type="match status" value="1"/>
</dbReference>
<dbReference type="InterPro" id="IPR027521">
    <property type="entry name" value="Usb1"/>
</dbReference>
<evidence type="ECO:0000256" key="6">
    <source>
        <dbReference type="SAM" id="MobiDB-lite"/>
    </source>
</evidence>
<comment type="similarity">
    <text evidence="5">Belongs to the 2H phosphoesterase superfamily. USB1 family.</text>
</comment>
<accession>A0A6A6V094</accession>
<organism evidence="7 8">
    <name type="scientific">Sporormia fimetaria CBS 119925</name>
    <dbReference type="NCBI Taxonomy" id="1340428"/>
    <lineage>
        <taxon>Eukaryota</taxon>
        <taxon>Fungi</taxon>
        <taxon>Dikarya</taxon>
        <taxon>Ascomycota</taxon>
        <taxon>Pezizomycotina</taxon>
        <taxon>Dothideomycetes</taxon>
        <taxon>Pleosporomycetidae</taxon>
        <taxon>Pleosporales</taxon>
        <taxon>Sporormiaceae</taxon>
        <taxon>Sporormia</taxon>
    </lineage>
</organism>
<comment type="subcellular location">
    <subcellularLocation>
        <location evidence="5">Nucleus</location>
    </subcellularLocation>
</comment>
<keyword evidence="4 5" id="KW-0539">Nucleus</keyword>
<dbReference type="EC" id="3.1.4.-" evidence="5"/>
<evidence type="ECO:0000256" key="3">
    <source>
        <dbReference type="ARBA" id="ARBA00023239"/>
    </source>
</evidence>
<evidence type="ECO:0000256" key="1">
    <source>
        <dbReference type="ARBA" id="ARBA00022722"/>
    </source>
</evidence>
<evidence type="ECO:0000256" key="5">
    <source>
        <dbReference type="HAMAP-Rule" id="MF_03040"/>
    </source>
</evidence>
<reference evidence="7" key="1">
    <citation type="journal article" date="2020" name="Stud. Mycol.">
        <title>101 Dothideomycetes genomes: a test case for predicting lifestyles and emergence of pathogens.</title>
        <authorList>
            <person name="Haridas S."/>
            <person name="Albert R."/>
            <person name="Binder M."/>
            <person name="Bloem J."/>
            <person name="Labutti K."/>
            <person name="Salamov A."/>
            <person name="Andreopoulos B."/>
            <person name="Baker S."/>
            <person name="Barry K."/>
            <person name="Bills G."/>
            <person name="Bluhm B."/>
            <person name="Cannon C."/>
            <person name="Castanera R."/>
            <person name="Culley D."/>
            <person name="Daum C."/>
            <person name="Ezra D."/>
            <person name="Gonzalez J."/>
            <person name="Henrissat B."/>
            <person name="Kuo A."/>
            <person name="Liang C."/>
            <person name="Lipzen A."/>
            <person name="Lutzoni F."/>
            <person name="Magnuson J."/>
            <person name="Mondo S."/>
            <person name="Nolan M."/>
            <person name="Ohm R."/>
            <person name="Pangilinan J."/>
            <person name="Park H.-J."/>
            <person name="Ramirez L."/>
            <person name="Alfaro M."/>
            <person name="Sun H."/>
            <person name="Tritt A."/>
            <person name="Yoshinaga Y."/>
            <person name="Zwiers L.-H."/>
            <person name="Turgeon B."/>
            <person name="Goodwin S."/>
            <person name="Spatafora J."/>
            <person name="Crous P."/>
            <person name="Grigoriev I."/>
        </authorList>
    </citation>
    <scope>NUCLEOTIDE SEQUENCE</scope>
    <source>
        <strain evidence="7">CBS 119925</strain>
    </source>
</reference>
<keyword evidence="2 5" id="KW-0378">Hydrolase</keyword>
<dbReference type="PANTHER" id="PTHR13522">
    <property type="entry name" value="U6 SNRNA PHOSPHODIESTERASE 1"/>
    <property type="match status" value="1"/>
</dbReference>
<feature type="region of interest" description="Disordered" evidence="6">
    <location>
        <begin position="1"/>
        <end position="28"/>
    </location>
</feature>
<feature type="active site" description="Proton donor/acceptor" evidence="5">
    <location>
        <position position="123"/>
    </location>
</feature>
<dbReference type="EMBL" id="MU006606">
    <property type="protein sequence ID" value="KAF2742617.1"/>
    <property type="molecule type" value="Genomic_DNA"/>
</dbReference>
<dbReference type="AlphaFoldDB" id="A0A6A6V094"/>
<comment type="function">
    <text evidence="5">Phosphodiesterase responsible for the U6 snRNA 3' end processing. Acts as an exoribonuclease (RNase) responsible for trimming the poly(U) tract of the last nucleotides in the pre-U6 snRNA molecule, leading to the formation of mature U6 snRNA.</text>
</comment>
<feature type="region of interest" description="Disordered" evidence="6">
    <location>
        <begin position="208"/>
        <end position="239"/>
    </location>
</feature>
<dbReference type="Gene3D" id="3.90.1140.10">
    <property type="entry name" value="Cyclic phosphodiesterase"/>
    <property type="match status" value="1"/>
</dbReference>
<keyword evidence="1 5" id="KW-0540">Nuclease</keyword>
<evidence type="ECO:0000256" key="2">
    <source>
        <dbReference type="ARBA" id="ARBA00022801"/>
    </source>
</evidence>
<dbReference type="GO" id="GO:0034477">
    <property type="term" value="P:U6 snRNA 3'-end processing"/>
    <property type="evidence" value="ECO:0007669"/>
    <property type="project" value="UniProtKB-UniRule"/>
</dbReference>
<dbReference type="GO" id="GO:0005634">
    <property type="term" value="C:nucleus"/>
    <property type="evidence" value="ECO:0007669"/>
    <property type="project" value="UniProtKB-SubCell"/>
</dbReference>
<dbReference type="PANTHER" id="PTHR13522:SF3">
    <property type="entry name" value="U6 SNRNA PHOSPHODIESTERASE 1"/>
    <property type="match status" value="1"/>
</dbReference>
<gene>
    <name evidence="5" type="primary">USB1</name>
    <name evidence="7" type="ORF">M011DRAFT_497434</name>
</gene>
<keyword evidence="3" id="KW-0456">Lyase</keyword>
<evidence type="ECO:0000313" key="8">
    <source>
        <dbReference type="Proteomes" id="UP000799440"/>
    </source>
</evidence>
<evidence type="ECO:0000313" key="7">
    <source>
        <dbReference type="EMBL" id="KAF2742617.1"/>
    </source>
</evidence>
<evidence type="ECO:0000256" key="4">
    <source>
        <dbReference type="ARBA" id="ARBA00023242"/>
    </source>
</evidence>
<dbReference type="Pfam" id="PF09749">
    <property type="entry name" value="HVSL"/>
    <property type="match status" value="1"/>
</dbReference>
<feature type="active site" description="Proton donor/acceptor" evidence="5">
    <location>
        <position position="257"/>
    </location>
</feature>
<keyword evidence="8" id="KW-1185">Reference proteome</keyword>